<dbReference type="InterPro" id="IPR016161">
    <property type="entry name" value="Ald_DH/histidinol_DH"/>
</dbReference>
<evidence type="ECO:0000259" key="4">
    <source>
        <dbReference type="Pfam" id="PF00171"/>
    </source>
</evidence>
<accession>A0A2S5KXI1</accession>
<dbReference type="EMBL" id="PRLP01000001">
    <property type="protein sequence ID" value="PPC79418.1"/>
    <property type="molecule type" value="Genomic_DNA"/>
</dbReference>
<dbReference type="Proteomes" id="UP000238196">
    <property type="component" value="Unassembled WGS sequence"/>
</dbReference>
<dbReference type="Pfam" id="PF00171">
    <property type="entry name" value="Aldedh"/>
    <property type="match status" value="1"/>
</dbReference>
<comment type="caution">
    <text evidence="5">The sequence shown here is derived from an EMBL/GenBank/DDBJ whole genome shotgun (WGS) entry which is preliminary data.</text>
</comment>
<keyword evidence="3" id="KW-0520">NAD</keyword>
<dbReference type="AlphaFoldDB" id="A0A2S5KXI1"/>
<dbReference type="Gene3D" id="3.40.605.10">
    <property type="entry name" value="Aldehyde Dehydrogenase, Chain A, domain 1"/>
    <property type="match status" value="1"/>
</dbReference>
<evidence type="ECO:0000256" key="2">
    <source>
        <dbReference type="ARBA" id="ARBA00023002"/>
    </source>
</evidence>
<dbReference type="InterPro" id="IPR016162">
    <property type="entry name" value="Ald_DH_N"/>
</dbReference>
<dbReference type="CDD" id="cd07152">
    <property type="entry name" value="ALDH_BenzADH"/>
    <property type="match status" value="1"/>
</dbReference>
<dbReference type="PANTHER" id="PTHR42986:SF1">
    <property type="entry name" value="BENZALDEHYDE DEHYDROGENASE YFMT"/>
    <property type="match status" value="1"/>
</dbReference>
<proteinExistence type="inferred from homology"/>
<dbReference type="FunFam" id="3.40.309.10:FF:000009">
    <property type="entry name" value="Aldehyde dehydrogenase A"/>
    <property type="match status" value="1"/>
</dbReference>
<dbReference type="OrthoDB" id="9812625at2"/>
<dbReference type="FunFam" id="3.40.605.10:FF:000007">
    <property type="entry name" value="NAD/NADP-dependent betaine aldehyde dehydrogenase"/>
    <property type="match status" value="1"/>
</dbReference>
<organism evidence="5 6">
    <name type="scientific">Proteobacteria bacterium 228</name>
    <dbReference type="NCBI Taxonomy" id="2083153"/>
    <lineage>
        <taxon>Bacteria</taxon>
        <taxon>Pseudomonadati</taxon>
        <taxon>Pseudomonadota</taxon>
    </lineage>
</organism>
<evidence type="ECO:0000256" key="3">
    <source>
        <dbReference type="ARBA" id="ARBA00023027"/>
    </source>
</evidence>
<keyword evidence="2" id="KW-0560">Oxidoreductase</keyword>
<feature type="domain" description="Aldehyde dehydrogenase" evidence="4">
    <location>
        <begin position="25"/>
        <end position="481"/>
    </location>
</feature>
<name>A0A2S5KXI1_9PROT</name>
<sequence length="492" mass="51969">MTTSTSSTAVLDHHLWHGKLFNGDWITASGGLNPVQEPATQETLTITGMATAEDVQTAATSAKLAQQQWVKMPPRERAAIFLRAADYLQQHFDELSLFIARETGGIIPKGQHEVREAITLLQLSSAMLQQPNGLTLPSVPGRLSYAQRVPHGVVGVISPFNFPLILSLRSIAPALATGNAVISKPDPQTPVSGGLIMALAFTHAGLPKGLYQVLPGGVEAGEALCNAPEIGMVAFTGSTAAGRKVGEACGRNLKKVALELGGKSSLIILDDADLDLAASNVAWGAYMHQGQICMASGRILVQENVAPALIAKVVEKAVHLPVGDPTSGQVALGPLINHRQLQRVHGIVQDSIAAGARLEAGGNYDGLFYSPTVLSNVTPGMRCFDEEIFGPVATIVTFQSDEEAVMLANDTEYGLAGAVISADINRALTLGQQLHTGLLHINDQTVNDECINPFGGCGNSGNGGGVGGPTDWDNYTHWQWVTIKGEPTRYPF</sequence>
<evidence type="ECO:0000313" key="6">
    <source>
        <dbReference type="Proteomes" id="UP000238196"/>
    </source>
</evidence>
<dbReference type="Gene3D" id="3.40.309.10">
    <property type="entry name" value="Aldehyde Dehydrogenase, Chain A, domain 2"/>
    <property type="match status" value="1"/>
</dbReference>
<gene>
    <name evidence="5" type="ORF">C4K68_00435</name>
</gene>
<dbReference type="PROSITE" id="PS00070">
    <property type="entry name" value="ALDEHYDE_DEHYDR_CYS"/>
    <property type="match status" value="1"/>
</dbReference>
<dbReference type="GO" id="GO:0016620">
    <property type="term" value="F:oxidoreductase activity, acting on the aldehyde or oxo group of donors, NAD or NADP as acceptor"/>
    <property type="evidence" value="ECO:0007669"/>
    <property type="project" value="InterPro"/>
</dbReference>
<dbReference type="SUPFAM" id="SSF53720">
    <property type="entry name" value="ALDH-like"/>
    <property type="match status" value="1"/>
</dbReference>
<dbReference type="InterPro" id="IPR016160">
    <property type="entry name" value="Ald_DH_CS_CYS"/>
</dbReference>
<dbReference type="PANTHER" id="PTHR42986">
    <property type="entry name" value="BENZALDEHYDE DEHYDROGENASE YFMT"/>
    <property type="match status" value="1"/>
</dbReference>
<dbReference type="InterPro" id="IPR016163">
    <property type="entry name" value="Ald_DH_C"/>
</dbReference>
<comment type="similarity">
    <text evidence="1">Belongs to the aldehyde dehydrogenase family.</text>
</comment>
<protein>
    <submittedName>
        <fullName evidence="5">Benzaldehyde dehydrogenase</fullName>
    </submittedName>
</protein>
<evidence type="ECO:0000256" key="1">
    <source>
        <dbReference type="ARBA" id="ARBA00009986"/>
    </source>
</evidence>
<dbReference type="InterPro" id="IPR015590">
    <property type="entry name" value="Aldehyde_DH_dom"/>
</dbReference>
<evidence type="ECO:0000313" key="5">
    <source>
        <dbReference type="EMBL" id="PPC79418.1"/>
    </source>
</evidence>
<reference evidence="5 6" key="1">
    <citation type="submission" date="2018-02" db="EMBL/GenBank/DDBJ databases">
        <title>novel marine gammaproteobacteria from coastal saline agro ecosystem.</title>
        <authorList>
            <person name="Krishnan R."/>
            <person name="Ramesh Kumar N."/>
        </authorList>
    </citation>
    <scope>NUCLEOTIDE SEQUENCE [LARGE SCALE GENOMIC DNA]</scope>
    <source>
        <strain evidence="5 6">228</strain>
    </source>
</reference>